<comment type="caution">
    <text evidence="1">The sequence shown here is derived from an EMBL/GenBank/DDBJ whole genome shotgun (WGS) entry which is preliminary data.</text>
</comment>
<organism evidence="1">
    <name type="scientific">Sesamum latifolium</name>
    <dbReference type="NCBI Taxonomy" id="2727402"/>
    <lineage>
        <taxon>Eukaryota</taxon>
        <taxon>Viridiplantae</taxon>
        <taxon>Streptophyta</taxon>
        <taxon>Embryophyta</taxon>
        <taxon>Tracheophyta</taxon>
        <taxon>Spermatophyta</taxon>
        <taxon>Magnoliopsida</taxon>
        <taxon>eudicotyledons</taxon>
        <taxon>Gunneridae</taxon>
        <taxon>Pentapetalae</taxon>
        <taxon>asterids</taxon>
        <taxon>lamiids</taxon>
        <taxon>Lamiales</taxon>
        <taxon>Pedaliaceae</taxon>
        <taxon>Sesamum</taxon>
    </lineage>
</organism>
<protein>
    <submittedName>
        <fullName evidence="1">Uncharacterized protein</fullName>
    </submittedName>
</protein>
<reference evidence="1" key="2">
    <citation type="journal article" date="2024" name="Plant">
        <title>Genomic evolution and insights into agronomic trait innovations of Sesamum species.</title>
        <authorList>
            <person name="Miao H."/>
            <person name="Wang L."/>
            <person name="Qu L."/>
            <person name="Liu H."/>
            <person name="Sun Y."/>
            <person name="Le M."/>
            <person name="Wang Q."/>
            <person name="Wei S."/>
            <person name="Zheng Y."/>
            <person name="Lin W."/>
            <person name="Duan Y."/>
            <person name="Cao H."/>
            <person name="Xiong S."/>
            <person name="Wang X."/>
            <person name="Wei L."/>
            <person name="Li C."/>
            <person name="Ma Q."/>
            <person name="Ju M."/>
            <person name="Zhao R."/>
            <person name="Li G."/>
            <person name="Mu C."/>
            <person name="Tian Q."/>
            <person name="Mei H."/>
            <person name="Zhang T."/>
            <person name="Gao T."/>
            <person name="Zhang H."/>
        </authorList>
    </citation>
    <scope>NUCLEOTIDE SEQUENCE</scope>
    <source>
        <strain evidence="1">KEN1</strain>
    </source>
</reference>
<name>A0AAW2SH44_9LAMI</name>
<dbReference type="EMBL" id="JACGWN010000020">
    <property type="protein sequence ID" value="KAL0391425.1"/>
    <property type="molecule type" value="Genomic_DNA"/>
</dbReference>
<proteinExistence type="predicted"/>
<gene>
    <name evidence="1" type="ORF">Slati_4566700</name>
</gene>
<evidence type="ECO:0000313" key="1">
    <source>
        <dbReference type="EMBL" id="KAL0391425.1"/>
    </source>
</evidence>
<sequence length="74" mass="8294">MVSEREPVAFSGVLGLSKPDANSCLRELSWFGRAFSSSCFWVLENGLRLVLRTQLVAALPLNRSFSLSSRWCRS</sequence>
<reference evidence="1" key="1">
    <citation type="submission" date="2020-06" db="EMBL/GenBank/DDBJ databases">
        <authorList>
            <person name="Li T."/>
            <person name="Hu X."/>
            <person name="Zhang T."/>
            <person name="Song X."/>
            <person name="Zhang H."/>
            <person name="Dai N."/>
            <person name="Sheng W."/>
            <person name="Hou X."/>
            <person name="Wei L."/>
        </authorList>
    </citation>
    <scope>NUCLEOTIDE SEQUENCE</scope>
    <source>
        <strain evidence="1">KEN1</strain>
        <tissue evidence="1">Leaf</tissue>
    </source>
</reference>
<dbReference type="AlphaFoldDB" id="A0AAW2SH44"/>
<accession>A0AAW2SH44</accession>